<gene>
    <name evidence="1" type="ORF">TrRE_jg12922</name>
</gene>
<dbReference type="SUPFAM" id="SSF52058">
    <property type="entry name" value="L domain-like"/>
    <property type="match status" value="1"/>
</dbReference>
<dbReference type="Proteomes" id="UP001165082">
    <property type="component" value="Unassembled WGS sequence"/>
</dbReference>
<dbReference type="Pfam" id="PF13306">
    <property type="entry name" value="LRR_5"/>
    <property type="match status" value="1"/>
</dbReference>
<dbReference type="InterPro" id="IPR053139">
    <property type="entry name" value="Surface_bspA-like"/>
</dbReference>
<dbReference type="PANTHER" id="PTHR45661">
    <property type="entry name" value="SURFACE ANTIGEN"/>
    <property type="match status" value="1"/>
</dbReference>
<organism evidence="1 2">
    <name type="scientific">Triparma retinervis</name>
    <dbReference type="NCBI Taxonomy" id="2557542"/>
    <lineage>
        <taxon>Eukaryota</taxon>
        <taxon>Sar</taxon>
        <taxon>Stramenopiles</taxon>
        <taxon>Ochrophyta</taxon>
        <taxon>Bolidophyceae</taxon>
        <taxon>Parmales</taxon>
        <taxon>Triparmaceae</taxon>
        <taxon>Triparma</taxon>
    </lineage>
</organism>
<evidence type="ECO:0000313" key="2">
    <source>
        <dbReference type="Proteomes" id="UP001165082"/>
    </source>
</evidence>
<reference evidence="1" key="1">
    <citation type="submission" date="2022-07" db="EMBL/GenBank/DDBJ databases">
        <title>Genome analysis of Parmales, a sister group of diatoms, reveals the evolutionary specialization of diatoms from phago-mixotrophs to photoautotrophs.</title>
        <authorList>
            <person name="Ban H."/>
            <person name="Sato S."/>
            <person name="Yoshikawa S."/>
            <person name="Kazumasa Y."/>
            <person name="Nakamura Y."/>
            <person name="Ichinomiya M."/>
            <person name="Saitoh K."/>
            <person name="Sato N."/>
            <person name="Blanc-Mathieu R."/>
            <person name="Endo H."/>
            <person name="Kuwata A."/>
            <person name="Ogata H."/>
        </authorList>
    </citation>
    <scope>NUCLEOTIDE SEQUENCE</scope>
</reference>
<dbReference type="OrthoDB" id="6363818at2759"/>
<protein>
    <recommendedName>
        <fullName evidence="3">Leucine-rich repeat domain-containing protein</fullName>
    </recommendedName>
</protein>
<evidence type="ECO:0000313" key="1">
    <source>
        <dbReference type="EMBL" id="GMH60541.1"/>
    </source>
</evidence>
<dbReference type="Gene3D" id="3.80.10.10">
    <property type="entry name" value="Ribonuclease Inhibitor"/>
    <property type="match status" value="1"/>
</dbReference>
<proteinExistence type="predicted"/>
<dbReference type="InterPro" id="IPR032675">
    <property type="entry name" value="LRR_dom_sf"/>
</dbReference>
<dbReference type="InterPro" id="IPR026906">
    <property type="entry name" value="LRR_5"/>
</dbReference>
<dbReference type="AlphaFoldDB" id="A0A9W6ZY39"/>
<sequence length="317" mass="35493">MDCCLVCGEMDLSCFTRRQWEKVVRWGKGRCKDCVDGNHQCLRVEEFQRKFAGDWKNVRRRVDTISIDMPGTVHLLIMDPSVTVIPGGLFAGCKKLRGFVAPYIEDIQNQAFRECDELVKVEAGVLELGADAFGQCPKLRQVKVDDVRLVGPGAFRGCRKLETVEMESVEEIGGAAFRQCELLKEVRVPMLKALRSKCFYDCKALRKVLGGRGKGFPLELAPNACFAGCDALVDLAVKKGFWVADVGGTRKEEHEGIMGYLNWKVLSNEQRHTLLMYLKMTADGAKDGEVVRSTTSHKVLEFLVGATDVTRYLVQFL</sequence>
<evidence type="ECO:0008006" key="3">
    <source>
        <dbReference type="Google" id="ProtNLM"/>
    </source>
</evidence>
<keyword evidence="2" id="KW-1185">Reference proteome</keyword>
<accession>A0A9W6ZY39</accession>
<dbReference type="EMBL" id="BRXZ01002366">
    <property type="protein sequence ID" value="GMH60541.1"/>
    <property type="molecule type" value="Genomic_DNA"/>
</dbReference>
<comment type="caution">
    <text evidence="1">The sequence shown here is derived from an EMBL/GenBank/DDBJ whole genome shotgun (WGS) entry which is preliminary data.</text>
</comment>
<dbReference type="PANTHER" id="PTHR45661:SF3">
    <property type="entry name" value="IG-LIKE DOMAIN-CONTAINING PROTEIN"/>
    <property type="match status" value="1"/>
</dbReference>
<name>A0A9W6ZY39_9STRA</name>